<dbReference type="GO" id="GO:0005524">
    <property type="term" value="F:ATP binding"/>
    <property type="evidence" value="ECO:0007669"/>
    <property type="project" value="UniProtKB-UniRule"/>
</dbReference>
<dbReference type="Gene3D" id="3.40.50.300">
    <property type="entry name" value="P-loop containing nucleotide triphosphate hydrolases"/>
    <property type="match status" value="1"/>
</dbReference>
<evidence type="ECO:0000256" key="9">
    <source>
        <dbReference type="HAMAP-Rule" id="MF_01973"/>
    </source>
</evidence>
<feature type="active site" evidence="9 11">
    <location>
        <position position="688"/>
    </location>
</feature>
<keyword evidence="4 9" id="KW-0547">Nucleotide-binding</keyword>
<evidence type="ECO:0000256" key="8">
    <source>
        <dbReference type="ARBA" id="ARBA00023016"/>
    </source>
</evidence>
<evidence type="ECO:0000259" key="16">
    <source>
        <dbReference type="PROSITE" id="PS51787"/>
    </source>
</evidence>
<sequence>MNDPNPMQRPPMPEIPDVLPVLPINNAILFPGMFLPLVVSGEAWVRLVDEAALSTKIIGVFRRIQSGAEFEPEMLAQTGTAALIVRMMRLPQGGVQLLLQGQARIKVQRWVTVKPYPQAHVTVALDPVDVSMETTGLARAVLAGFQQIVEQSPNLPDELAIAAANAPHPGMLADLIAANLNLNLDDQQKVLDTFDVHERLQLVLRLLEREREILLIGRKAQEEVSKNQREYVLRQQLEAIKRELGETDDHAAEIAELRRRIEEANLPAEARQEAERELLRLERMPPGAAEYTVARTYLDWLLDLPWHTSTEDNLDITQARQVLDEDHYDLERIKERIIEYLAVRKLRREEGADNEARGPILCFVGPPGVGKTSLGASIARALGRKFVRVALGGVRDEAEIRGHRRTYIGALPGRIIQGLSRAKSNNPVLLLDEVDKLSIGFQGDPAAALLEVLDPEQNVAFVDRYLDVPFDLSKVLFVCTANRADTIPPALLDRMELLELAGYTEQEKLEIARRYLIPRQRREQGMTNRGPELTTAALQRLIREYTHEAGVRDLERRIGAIYRKMATRLASEQTLPDQVDAADLDDLLGPPRFRSETILGDNEVGVVTGLAWTPTGGDVLFVEVSVIPGNGQLILTGQLGDVMKESARAALTYARSRASALGIDPEVFQKSDIHIHVPAGAVPKDGPSAGITIASALISALTRREVDKRIAMTGEVTLRGKVLPIGGVKEKLLAAQRAGVRKVLLPTENEIDLRDVPAETKEQLEIVLVKHMDEVLHELGLEIAPQPVSE</sequence>
<dbReference type="InterPro" id="IPR003959">
    <property type="entry name" value="ATPase_AAA_core"/>
</dbReference>
<comment type="induction">
    <text evidence="9">By heat shock.</text>
</comment>
<dbReference type="InterPro" id="IPR046336">
    <property type="entry name" value="Lon_prtase_N_sf"/>
</dbReference>
<dbReference type="InterPro" id="IPR003111">
    <property type="entry name" value="Lon_prtase_N"/>
</dbReference>
<dbReference type="GO" id="GO:0043565">
    <property type="term" value="F:sequence-specific DNA binding"/>
    <property type="evidence" value="ECO:0007669"/>
    <property type="project" value="UniProtKB-UniRule"/>
</dbReference>
<keyword evidence="18" id="KW-1185">Reference proteome</keyword>
<proteinExistence type="evidence at transcript level"/>
<dbReference type="InterPro" id="IPR008268">
    <property type="entry name" value="Peptidase_S16_AS"/>
</dbReference>
<dbReference type="PATRIC" id="fig|324602.8.peg.355"/>
<comment type="function">
    <text evidence="9">ATP-dependent serine protease that mediates the selective degradation of mutant and abnormal proteins as well as certain short-lived regulatory proteins. Required for cellular homeostasis and for survival from DNA damage and developmental changes induced by stress. Degrades polypeptides processively to yield small peptide fragments that are 5 to 10 amino acids long. Binds to DNA in a double-stranded, site-specific manner.</text>
</comment>
<keyword evidence="3 9" id="KW-0645">Protease</keyword>
<organism evidence="17 18">
    <name type="scientific">Chloroflexus aurantiacus (strain ATCC 29366 / DSM 635 / J-10-fl)</name>
    <dbReference type="NCBI Taxonomy" id="324602"/>
    <lineage>
        <taxon>Bacteria</taxon>
        <taxon>Bacillati</taxon>
        <taxon>Chloroflexota</taxon>
        <taxon>Chloroflexia</taxon>
        <taxon>Chloroflexales</taxon>
        <taxon>Chloroflexineae</taxon>
        <taxon>Chloroflexaceae</taxon>
        <taxon>Chloroflexus</taxon>
    </lineage>
</organism>
<comment type="subcellular location">
    <subcellularLocation>
        <location evidence="1 9 10">Cytoplasm</location>
    </subcellularLocation>
</comment>
<dbReference type="NCBIfam" id="TIGR00763">
    <property type="entry name" value="lon"/>
    <property type="match status" value="1"/>
</dbReference>
<feature type="active site" evidence="9 11">
    <location>
        <position position="731"/>
    </location>
</feature>
<dbReference type="AlphaFoldDB" id="A9WCY5"/>
<dbReference type="STRING" id="324602.Caur_0303"/>
<dbReference type="Proteomes" id="UP000002008">
    <property type="component" value="Chromosome"/>
</dbReference>
<dbReference type="EC" id="3.4.21.53" evidence="9 10"/>
<dbReference type="GO" id="GO:0005737">
    <property type="term" value="C:cytoplasm"/>
    <property type="evidence" value="ECO:0007669"/>
    <property type="project" value="UniProtKB-SubCell"/>
</dbReference>
<dbReference type="SMART" id="SM00464">
    <property type="entry name" value="LON"/>
    <property type="match status" value="1"/>
</dbReference>
<dbReference type="InterPro" id="IPR027065">
    <property type="entry name" value="Lon_Prtase"/>
</dbReference>
<dbReference type="PROSITE" id="PS51786">
    <property type="entry name" value="LON_PROTEOLYTIC"/>
    <property type="match status" value="1"/>
</dbReference>
<accession>A9WCY5</accession>
<dbReference type="InterPro" id="IPR054594">
    <property type="entry name" value="Lon_lid"/>
</dbReference>
<dbReference type="Gene3D" id="2.30.130.40">
    <property type="entry name" value="LON domain-like"/>
    <property type="match status" value="1"/>
</dbReference>
<keyword evidence="5 9" id="KW-0378">Hydrolase</keyword>
<dbReference type="Pfam" id="PF22667">
    <property type="entry name" value="Lon_lid"/>
    <property type="match status" value="1"/>
</dbReference>
<dbReference type="FunFam" id="1.20.5.5270:FF:000002">
    <property type="entry name" value="Lon protease homolog"/>
    <property type="match status" value="1"/>
</dbReference>
<dbReference type="InParanoid" id="A9WCY5"/>
<dbReference type="EMBL" id="CP000909">
    <property type="protein sequence ID" value="ABY33554.1"/>
    <property type="molecule type" value="Genomic_DNA"/>
</dbReference>
<dbReference type="MEROPS" id="S16.001"/>
<comment type="similarity">
    <text evidence="9 10 13 14">Belongs to the peptidase S16 family.</text>
</comment>
<dbReference type="SUPFAM" id="SSF54211">
    <property type="entry name" value="Ribosomal protein S5 domain 2-like"/>
    <property type="match status" value="1"/>
</dbReference>
<comment type="subunit">
    <text evidence="9 10">Homohexamer. Organized in a ring with a central cavity.</text>
</comment>
<dbReference type="CDD" id="cd19500">
    <property type="entry name" value="RecA-like_Lon"/>
    <property type="match status" value="1"/>
</dbReference>
<dbReference type="PROSITE" id="PS51787">
    <property type="entry name" value="LON_N"/>
    <property type="match status" value="1"/>
</dbReference>
<keyword evidence="7 9" id="KW-0067">ATP-binding</keyword>
<dbReference type="InterPro" id="IPR008269">
    <property type="entry name" value="Lon_proteolytic"/>
</dbReference>
<protein>
    <recommendedName>
        <fullName evidence="9 10">Lon protease</fullName>
        <ecNumber evidence="9 10">3.4.21.53</ecNumber>
    </recommendedName>
    <alternativeName>
        <fullName evidence="9">ATP-dependent protease La</fullName>
    </alternativeName>
</protein>
<name>A9WCY5_CHLAA</name>
<dbReference type="HOGENOM" id="CLU_004109_4_3_0"/>
<evidence type="ECO:0000256" key="10">
    <source>
        <dbReference type="PIRNR" id="PIRNR001174"/>
    </source>
</evidence>
<dbReference type="InterPro" id="IPR003593">
    <property type="entry name" value="AAA+_ATPase"/>
</dbReference>
<dbReference type="Pfam" id="PF00004">
    <property type="entry name" value="AAA"/>
    <property type="match status" value="1"/>
</dbReference>
<dbReference type="Gene3D" id="3.30.230.10">
    <property type="match status" value="1"/>
</dbReference>
<feature type="domain" description="Lon proteolytic" evidence="15">
    <location>
        <begin position="601"/>
        <end position="782"/>
    </location>
</feature>
<dbReference type="EnsemblBacteria" id="ABY33554">
    <property type="protein sequence ID" value="ABY33554"/>
    <property type="gene ID" value="Caur_0303"/>
</dbReference>
<dbReference type="InterPro" id="IPR027417">
    <property type="entry name" value="P-loop_NTPase"/>
</dbReference>
<evidence type="ECO:0000313" key="17">
    <source>
        <dbReference type="EMBL" id="ABY33554.1"/>
    </source>
</evidence>
<evidence type="ECO:0000256" key="3">
    <source>
        <dbReference type="ARBA" id="ARBA00022670"/>
    </source>
</evidence>
<dbReference type="InterPro" id="IPR004815">
    <property type="entry name" value="Lon_bac/euk-typ"/>
</dbReference>
<dbReference type="SUPFAM" id="SSF52540">
    <property type="entry name" value="P-loop containing nucleoside triphosphate hydrolases"/>
    <property type="match status" value="1"/>
</dbReference>
<evidence type="ECO:0000256" key="6">
    <source>
        <dbReference type="ARBA" id="ARBA00022825"/>
    </source>
</evidence>
<dbReference type="PIRSF" id="PIRSF001174">
    <property type="entry name" value="Lon_proteas"/>
    <property type="match status" value="1"/>
</dbReference>
<dbReference type="InterPro" id="IPR015947">
    <property type="entry name" value="PUA-like_sf"/>
</dbReference>
<dbReference type="SUPFAM" id="SSF88697">
    <property type="entry name" value="PUA domain-like"/>
    <property type="match status" value="1"/>
</dbReference>
<dbReference type="KEGG" id="cau:Caur_0303"/>
<dbReference type="GO" id="GO:0006515">
    <property type="term" value="P:protein quality control for misfolded or incompletely synthesized proteins"/>
    <property type="evidence" value="ECO:0007669"/>
    <property type="project" value="UniProtKB-UniRule"/>
</dbReference>
<dbReference type="InterPro" id="IPR014721">
    <property type="entry name" value="Ribsml_uS5_D2-typ_fold_subgr"/>
</dbReference>
<dbReference type="InterPro" id="IPR020568">
    <property type="entry name" value="Ribosomal_Su5_D2-typ_SF"/>
</dbReference>
<keyword evidence="2 9" id="KW-0963">Cytoplasm</keyword>
<evidence type="ECO:0000256" key="12">
    <source>
        <dbReference type="PIRSR" id="PIRSR001174-2"/>
    </source>
</evidence>
<evidence type="ECO:0000256" key="2">
    <source>
        <dbReference type="ARBA" id="ARBA00022490"/>
    </source>
</evidence>
<reference evidence="18" key="1">
    <citation type="journal article" date="2011" name="BMC Genomics">
        <title>Complete genome sequence of the filamentous anoxygenic phototrophic bacterium Chloroflexus aurantiacus.</title>
        <authorList>
            <person name="Tang K.H."/>
            <person name="Barry K."/>
            <person name="Chertkov O."/>
            <person name="Dalin E."/>
            <person name="Han C.S."/>
            <person name="Hauser L.J."/>
            <person name="Honchak B.M."/>
            <person name="Karbach L.E."/>
            <person name="Land M.L."/>
            <person name="Lapidus A."/>
            <person name="Larimer F.W."/>
            <person name="Mikhailova N."/>
            <person name="Pitluck S."/>
            <person name="Pierson B.K."/>
            <person name="Blankenship R.E."/>
        </authorList>
    </citation>
    <scope>NUCLEOTIDE SEQUENCE [LARGE SCALE GENOMIC DNA]</scope>
    <source>
        <strain evidence="18">ATCC 29366 / DSM 635 / J-10-fl</strain>
    </source>
</reference>
<feature type="binding site" evidence="9 12">
    <location>
        <begin position="365"/>
        <end position="372"/>
    </location>
    <ligand>
        <name>ATP</name>
        <dbReference type="ChEBI" id="CHEBI:30616"/>
    </ligand>
</feature>
<keyword evidence="8 9" id="KW-0346">Stress response</keyword>
<dbReference type="Gene3D" id="1.20.5.5270">
    <property type="match status" value="1"/>
</dbReference>
<dbReference type="GO" id="GO:0004252">
    <property type="term" value="F:serine-type endopeptidase activity"/>
    <property type="evidence" value="ECO:0007669"/>
    <property type="project" value="UniProtKB-UniRule"/>
</dbReference>
<dbReference type="PRINTS" id="PR00830">
    <property type="entry name" value="ENDOLAPTASE"/>
</dbReference>
<dbReference type="PROSITE" id="PS01046">
    <property type="entry name" value="LON_SER"/>
    <property type="match status" value="1"/>
</dbReference>
<evidence type="ECO:0000256" key="13">
    <source>
        <dbReference type="PROSITE-ProRule" id="PRU01122"/>
    </source>
</evidence>
<dbReference type="Pfam" id="PF05362">
    <property type="entry name" value="Lon_C"/>
    <property type="match status" value="1"/>
</dbReference>
<dbReference type="HAMAP" id="MF_01973">
    <property type="entry name" value="lon_bact"/>
    <property type="match status" value="1"/>
</dbReference>
<dbReference type="InterPro" id="IPR027543">
    <property type="entry name" value="Lon_bac"/>
</dbReference>
<dbReference type="FunFam" id="3.40.50.300:FF:000382">
    <property type="entry name" value="Lon protease homolog 2, peroxisomal"/>
    <property type="match status" value="1"/>
</dbReference>
<dbReference type="Gene3D" id="1.20.58.1480">
    <property type="match status" value="1"/>
</dbReference>
<evidence type="ECO:0000256" key="14">
    <source>
        <dbReference type="RuleBase" id="RU000591"/>
    </source>
</evidence>
<dbReference type="GO" id="GO:0016887">
    <property type="term" value="F:ATP hydrolysis activity"/>
    <property type="evidence" value="ECO:0007669"/>
    <property type="project" value="UniProtKB-UniRule"/>
</dbReference>
<dbReference type="PANTHER" id="PTHR10046">
    <property type="entry name" value="ATP DEPENDENT LON PROTEASE FAMILY MEMBER"/>
    <property type="match status" value="1"/>
</dbReference>
<comment type="catalytic activity">
    <reaction evidence="9 10 13">
        <text>Hydrolysis of proteins in presence of ATP.</text>
        <dbReference type="EC" id="3.4.21.53"/>
    </reaction>
</comment>
<evidence type="ECO:0000256" key="1">
    <source>
        <dbReference type="ARBA" id="ARBA00004496"/>
    </source>
</evidence>
<gene>
    <name evidence="9" type="primary">lon</name>
    <name evidence="17" type="ordered locus">Caur_0303</name>
</gene>
<evidence type="ECO:0000259" key="15">
    <source>
        <dbReference type="PROSITE" id="PS51786"/>
    </source>
</evidence>
<dbReference type="eggNOG" id="COG0466">
    <property type="taxonomic scope" value="Bacteria"/>
</dbReference>
<feature type="domain" description="Lon N-terminal" evidence="16">
    <location>
        <begin position="19"/>
        <end position="211"/>
    </location>
</feature>
<dbReference type="GO" id="GO:0004176">
    <property type="term" value="F:ATP-dependent peptidase activity"/>
    <property type="evidence" value="ECO:0007669"/>
    <property type="project" value="UniProtKB-UniRule"/>
</dbReference>
<dbReference type="Pfam" id="PF02190">
    <property type="entry name" value="LON_substr_bdg"/>
    <property type="match status" value="1"/>
</dbReference>
<keyword evidence="6 9" id="KW-0720">Serine protease</keyword>
<dbReference type="GO" id="GO:0034605">
    <property type="term" value="P:cellular response to heat"/>
    <property type="evidence" value="ECO:0007669"/>
    <property type="project" value="UniProtKB-UniRule"/>
</dbReference>
<evidence type="ECO:0000256" key="4">
    <source>
        <dbReference type="ARBA" id="ARBA00022741"/>
    </source>
</evidence>
<dbReference type="Gene3D" id="1.10.8.60">
    <property type="match status" value="1"/>
</dbReference>
<evidence type="ECO:0000256" key="5">
    <source>
        <dbReference type="ARBA" id="ARBA00022801"/>
    </source>
</evidence>
<dbReference type="SMART" id="SM00382">
    <property type="entry name" value="AAA"/>
    <property type="match status" value="1"/>
</dbReference>
<evidence type="ECO:0000256" key="11">
    <source>
        <dbReference type="PIRSR" id="PIRSR001174-1"/>
    </source>
</evidence>
<evidence type="ECO:0000256" key="7">
    <source>
        <dbReference type="ARBA" id="ARBA00022840"/>
    </source>
</evidence>
<evidence type="ECO:0000313" key="18">
    <source>
        <dbReference type="Proteomes" id="UP000002008"/>
    </source>
</evidence>